<keyword evidence="3" id="KW-1185">Reference proteome</keyword>
<dbReference type="OMA" id="HLARLTW"/>
<organism evidence="2 3">
    <name type="scientific">Dothistroma septosporum (strain NZE10 / CBS 128990)</name>
    <name type="common">Red band needle blight fungus</name>
    <name type="synonym">Mycosphaerella pini</name>
    <dbReference type="NCBI Taxonomy" id="675120"/>
    <lineage>
        <taxon>Eukaryota</taxon>
        <taxon>Fungi</taxon>
        <taxon>Dikarya</taxon>
        <taxon>Ascomycota</taxon>
        <taxon>Pezizomycotina</taxon>
        <taxon>Dothideomycetes</taxon>
        <taxon>Dothideomycetidae</taxon>
        <taxon>Mycosphaerellales</taxon>
        <taxon>Mycosphaerellaceae</taxon>
        <taxon>Dothistroma</taxon>
    </lineage>
</organism>
<dbReference type="Proteomes" id="UP000016933">
    <property type="component" value="Unassembled WGS sequence"/>
</dbReference>
<gene>
    <name evidence="2" type="ORF">DOTSEDRAFT_174645</name>
</gene>
<sequence>MSASTTTASEHGTRHQLNLYLDWAWTISYWICAPIGWVLWYILLAVLFIIKILYWPVAFLLQPVFIFGRVILNILAAPFRLLVQFQDLYIYLGIAAIVGIFGGLAVFGTYRFLYKVLRLESKSPEIPLRSTKQYREEKQQQQQIKGEIPLLSPRHLSPGALSPGYVSMSDGIRSRGGKRGLLAHTILEEEESDF</sequence>
<evidence type="ECO:0000256" key="1">
    <source>
        <dbReference type="SAM" id="Phobius"/>
    </source>
</evidence>
<dbReference type="eggNOG" id="ENOG502SUW6">
    <property type="taxonomic scope" value="Eukaryota"/>
</dbReference>
<reference evidence="3" key="1">
    <citation type="journal article" date="2012" name="PLoS Genet.">
        <title>The genomes of the fungal plant pathogens Cladosporium fulvum and Dothistroma septosporum reveal adaptation to different hosts and lifestyles but also signatures of common ancestry.</title>
        <authorList>
            <person name="de Wit P.J.G.M."/>
            <person name="van der Burgt A."/>
            <person name="Oekmen B."/>
            <person name="Stergiopoulos I."/>
            <person name="Abd-Elsalam K.A."/>
            <person name="Aerts A.L."/>
            <person name="Bahkali A.H."/>
            <person name="Beenen H.G."/>
            <person name="Chettri P."/>
            <person name="Cox M.P."/>
            <person name="Datema E."/>
            <person name="de Vries R.P."/>
            <person name="Dhillon B."/>
            <person name="Ganley A.R."/>
            <person name="Griffiths S.A."/>
            <person name="Guo Y."/>
            <person name="Hamelin R.C."/>
            <person name="Henrissat B."/>
            <person name="Kabir M.S."/>
            <person name="Jashni M.K."/>
            <person name="Kema G."/>
            <person name="Klaubauf S."/>
            <person name="Lapidus A."/>
            <person name="Levasseur A."/>
            <person name="Lindquist E."/>
            <person name="Mehrabi R."/>
            <person name="Ohm R.A."/>
            <person name="Owen T.J."/>
            <person name="Salamov A."/>
            <person name="Schwelm A."/>
            <person name="Schijlen E."/>
            <person name="Sun H."/>
            <person name="van den Burg H.A."/>
            <person name="van Ham R.C.H.J."/>
            <person name="Zhang S."/>
            <person name="Goodwin S.B."/>
            <person name="Grigoriev I.V."/>
            <person name="Collemare J."/>
            <person name="Bradshaw R.E."/>
        </authorList>
    </citation>
    <scope>NUCLEOTIDE SEQUENCE [LARGE SCALE GENOMIC DNA]</scope>
    <source>
        <strain evidence="3">NZE10 / CBS 128990</strain>
    </source>
</reference>
<evidence type="ECO:0000313" key="3">
    <source>
        <dbReference type="Proteomes" id="UP000016933"/>
    </source>
</evidence>
<proteinExistence type="predicted"/>
<keyword evidence="1" id="KW-0472">Membrane</keyword>
<dbReference type="AlphaFoldDB" id="M2WNT8"/>
<feature type="transmembrane region" description="Helical" evidence="1">
    <location>
        <begin position="88"/>
        <end position="113"/>
    </location>
</feature>
<feature type="transmembrane region" description="Helical" evidence="1">
    <location>
        <begin position="27"/>
        <end position="50"/>
    </location>
</feature>
<keyword evidence="1" id="KW-1133">Transmembrane helix</keyword>
<feature type="transmembrane region" description="Helical" evidence="1">
    <location>
        <begin position="57"/>
        <end position="76"/>
    </location>
</feature>
<protein>
    <submittedName>
        <fullName evidence="2">Uncharacterized protein</fullName>
    </submittedName>
</protein>
<name>M2WNT8_DOTSN</name>
<dbReference type="EMBL" id="KB446540">
    <property type="protein sequence ID" value="EME43678.1"/>
    <property type="molecule type" value="Genomic_DNA"/>
</dbReference>
<keyword evidence="1" id="KW-0812">Transmembrane</keyword>
<dbReference type="HOGENOM" id="CLU_127248_0_0_1"/>
<reference evidence="2 3" key="2">
    <citation type="journal article" date="2012" name="PLoS Pathog.">
        <title>Diverse lifestyles and strategies of plant pathogenesis encoded in the genomes of eighteen Dothideomycetes fungi.</title>
        <authorList>
            <person name="Ohm R.A."/>
            <person name="Feau N."/>
            <person name="Henrissat B."/>
            <person name="Schoch C.L."/>
            <person name="Horwitz B.A."/>
            <person name="Barry K.W."/>
            <person name="Condon B.J."/>
            <person name="Copeland A.C."/>
            <person name="Dhillon B."/>
            <person name="Glaser F."/>
            <person name="Hesse C.N."/>
            <person name="Kosti I."/>
            <person name="LaButti K."/>
            <person name="Lindquist E.A."/>
            <person name="Lucas S."/>
            <person name="Salamov A.A."/>
            <person name="Bradshaw R.E."/>
            <person name="Ciuffetti L."/>
            <person name="Hamelin R.C."/>
            <person name="Kema G.H.J."/>
            <person name="Lawrence C."/>
            <person name="Scott J.A."/>
            <person name="Spatafora J.W."/>
            <person name="Turgeon B.G."/>
            <person name="de Wit P.J.G.M."/>
            <person name="Zhong S."/>
            <person name="Goodwin S.B."/>
            <person name="Grigoriev I.V."/>
        </authorList>
    </citation>
    <scope>NUCLEOTIDE SEQUENCE [LARGE SCALE GENOMIC DNA]</scope>
    <source>
        <strain evidence="3">NZE10 / CBS 128990</strain>
    </source>
</reference>
<evidence type="ECO:0000313" key="2">
    <source>
        <dbReference type="EMBL" id="EME43678.1"/>
    </source>
</evidence>
<dbReference type="OrthoDB" id="3366823at2759"/>
<accession>M2WNT8</accession>